<evidence type="ECO:0000313" key="1">
    <source>
        <dbReference type="EMBL" id="QHB51610.1"/>
    </source>
</evidence>
<dbReference type="Proteomes" id="UP000465035">
    <property type="component" value="Chromosome"/>
</dbReference>
<evidence type="ECO:0000313" key="2">
    <source>
        <dbReference type="Proteomes" id="UP000465035"/>
    </source>
</evidence>
<protein>
    <submittedName>
        <fullName evidence="1">Uncharacterized protein</fullName>
    </submittedName>
</protein>
<gene>
    <name evidence="1" type="ORF">GQR93_04940</name>
</gene>
<dbReference type="AlphaFoldDB" id="A0A6P1E664"/>
<sequence length="51" mass="5630">MELLVIVIFCGLSMGAGLIIEGCTYWECHFGGSRSRPTHHVPNQTGHHLHS</sequence>
<dbReference type="RefSeq" id="WP_155114972.1">
    <property type="nucleotide sequence ID" value="NZ_CABKOL010000106.1"/>
</dbReference>
<dbReference type="GeneID" id="69057698"/>
<reference evidence="1 2" key="1">
    <citation type="submission" date="2019-12" db="EMBL/GenBank/DDBJ databases">
        <title>Lactobacillus hilgardii FLUB.</title>
        <authorList>
            <person name="Gustaw K."/>
        </authorList>
    </citation>
    <scope>NUCLEOTIDE SEQUENCE [LARGE SCALE GENOMIC DNA]</scope>
    <source>
        <strain evidence="1 2">FLUB</strain>
    </source>
</reference>
<accession>A0A6P1E664</accession>
<proteinExistence type="predicted"/>
<name>A0A6P1E664_LENHI</name>
<dbReference type="EMBL" id="CP047121">
    <property type="protein sequence ID" value="QHB51610.1"/>
    <property type="molecule type" value="Genomic_DNA"/>
</dbReference>
<organism evidence="1 2">
    <name type="scientific">Lentilactobacillus hilgardii</name>
    <name type="common">Lactobacillus hilgardii</name>
    <dbReference type="NCBI Taxonomy" id="1588"/>
    <lineage>
        <taxon>Bacteria</taxon>
        <taxon>Bacillati</taxon>
        <taxon>Bacillota</taxon>
        <taxon>Bacilli</taxon>
        <taxon>Lactobacillales</taxon>
        <taxon>Lactobacillaceae</taxon>
        <taxon>Lentilactobacillus</taxon>
    </lineage>
</organism>